<sequence length="320" mass="34499">MHIKRAISCFLLSFSIIIGFSLVSDNTNSPISIQSVSADATSAWYKKDVVLTSPNYTLWNDLSFTSKRGTSAPYYGAIVNATIIYYANGNSYLSLYKNGQWLGYINLTGVKTITNSTNLNKNITINNGNYTLWGDLAYSSARNSSTNFSNQTLYAGYAYTFDNGSTLVSIYNGSTWLGYINQNGISNVSVVPSNAKQAGINGFNNGGWSYSSHNCTSFVAGILAAQGVPTSEFQSLGDGAYWAGNARSRGLTVDFNATPGSVISFKGIPPYYIAPYGHVAYVAGVNNNGTINIIEGNFEGLAYHERTINIDNTVAGVIHF</sequence>
<dbReference type="Pfam" id="PF05257">
    <property type="entry name" value="CHAP"/>
    <property type="match status" value="1"/>
</dbReference>
<feature type="domain" description="Peptidase C51" evidence="2">
    <location>
        <begin position="190"/>
        <end position="320"/>
    </location>
</feature>
<feature type="chain" id="PRO_5045556587" description="Peptidase C51 domain-containing protein" evidence="1">
    <location>
        <begin position="24"/>
        <end position="320"/>
    </location>
</feature>
<comment type="caution">
    <text evidence="3">The sequence shown here is derived from an EMBL/GenBank/DDBJ whole genome shotgun (WGS) entry which is preliminary data.</text>
</comment>
<feature type="signal peptide" evidence="1">
    <location>
        <begin position="1"/>
        <end position="23"/>
    </location>
</feature>
<keyword evidence="4" id="KW-1185">Reference proteome</keyword>
<dbReference type="Gene3D" id="3.90.1720.10">
    <property type="entry name" value="endopeptidase domain like (from Nostoc punctiforme)"/>
    <property type="match status" value="1"/>
</dbReference>
<dbReference type="PROSITE" id="PS50911">
    <property type="entry name" value="CHAP"/>
    <property type="match status" value="1"/>
</dbReference>
<dbReference type="RefSeq" id="WP_089997603.1">
    <property type="nucleotide sequence ID" value="NZ_FBSY01000007.1"/>
</dbReference>
<dbReference type="EMBL" id="FBSY01000007">
    <property type="protein sequence ID" value="CUW10642.1"/>
    <property type="molecule type" value="Genomic_DNA"/>
</dbReference>
<dbReference type="InterPro" id="IPR007921">
    <property type="entry name" value="CHAP_dom"/>
</dbReference>
<evidence type="ECO:0000259" key="2">
    <source>
        <dbReference type="PROSITE" id="PS50911"/>
    </source>
</evidence>
<dbReference type="InterPro" id="IPR038765">
    <property type="entry name" value="Papain-like_cys_pep_sf"/>
</dbReference>
<evidence type="ECO:0000313" key="3">
    <source>
        <dbReference type="EMBL" id="CUW10642.1"/>
    </source>
</evidence>
<evidence type="ECO:0000313" key="4">
    <source>
        <dbReference type="Proteomes" id="UP000199271"/>
    </source>
</evidence>
<organism evidence="3 4">
    <name type="scientific">Leuconostoc gasicomitatum</name>
    <dbReference type="NCBI Taxonomy" id="115778"/>
    <lineage>
        <taxon>Bacteria</taxon>
        <taxon>Bacillati</taxon>
        <taxon>Bacillota</taxon>
        <taxon>Bacilli</taxon>
        <taxon>Lactobacillales</taxon>
        <taxon>Lactobacillaceae</taxon>
        <taxon>Leuconostoc</taxon>
        <taxon>Leuconostoc gelidum group</taxon>
    </lineage>
</organism>
<proteinExistence type="predicted"/>
<dbReference type="Proteomes" id="UP000199271">
    <property type="component" value="Unassembled WGS sequence"/>
</dbReference>
<name>A0ABP2B715_9LACO</name>
<dbReference type="SUPFAM" id="SSF54001">
    <property type="entry name" value="Cysteine proteinases"/>
    <property type="match status" value="1"/>
</dbReference>
<accession>A0ABP2B715</accession>
<protein>
    <recommendedName>
        <fullName evidence="2">Peptidase C51 domain-containing protein</fullName>
    </recommendedName>
</protein>
<gene>
    <name evidence="3" type="ORF">C122C_0829</name>
</gene>
<reference evidence="3 4" key="1">
    <citation type="submission" date="2015-12" db="EMBL/GenBank/DDBJ databases">
        <authorList>
            <person name="Andreevskaya M."/>
        </authorList>
    </citation>
    <scope>NUCLEOTIDE SEQUENCE [LARGE SCALE GENOMIC DNA]</scope>
    <source>
        <strain evidence="3 4">C122c</strain>
    </source>
</reference>
<keyword evidence="1" id="KW-0732">Signal</keyword>
<evidence type="ECO:0000256" key="1">
    <source>
        <dbReference type="SAM" id="SignalP"/>
    </source>
</evidence>